<evidence type="ECO:0000256" key="1">
    <source>
        <dbReference type="ARBA" id="ARBA00023002"/>
    </source>
</evidence>
<accession>A0A382R1V4</accession>
<organism evidence="4">
    <name type="scientific">marine metagenome</name>
    <dbReference type="NCBI Taxonomy" id="408172"/>
    <lineage>
        <taxon>unclassified sequences</taxon>
        <taxon>metagenomes</taxon>
        <taxon>ecological metagenomes</taxon>
    </lineage>
</organism>
<evidence type="ECO:0000256" key="2">
    <source>
        <dbReference type="ARBA" id="ARBA00023445"/>
    </source>
</evidence>
<dbReference type="InterPro" id="IPR050425">
    <property type="entry name" value="NAD(P)_dehydrat-like"/>
</dbReference>
<comment type="similarity">
    <text evidence="2">Belongs to the NAD(P)-dependent epimerase/dehydratase family. Dihydroflavonol-4-reductase subfamily.</text>
</comment>
<dbReference type="PANTHER" id="PTHR10366:SF564">
    <property type="entry name" value="STEROL-4-ALPHA-CARBOXYLATE 3-DEHYDROGENASE, DECARBOXYLATING"/>
    <property type="match status" value="1"/>
</dbReference>
<proteinExistence type="inferred from homology"/>
<dbReference type="EMBL" id="UINC01118538">
    <property type="protein sequence ID" value="SVC91734.1"/>
    <property type="molecule type" value="Genomic_DNA"/>
</dbReference>
<dbReference type="InterPro" id="IPR001509">
    <property type="entry name" value="Epimerase_deHydtase"/>
</dbReference>
<dbReference type="Gene3D" id="3.40.50.720">
    <property type="entry name" value="NAD(P)-binding Rossmann-like Domain"/>
    <property type="match status" value="1"/>
</dbReference>
<dbReference type="GO" id="GO:0016616">
    <property type="term" value="F:oxidoreductase activity, acting on the CH-OH group of donors, NAD or NADP as acceptor"/>
    <property type="evidence" value="ECO:0007669"/>
    <property type="project" value="TreeGrafter"/>
</dbReference>
<dbReference type="InterPro" id="IPR036291">
    <property type="entry name" value="NAD(P)-bd_dom_sf"/>
</dbReference>
<dbReference type="SUPFAM" id="SSF51735">
    <property type="entry name" value="NAD(P)-binding Rossmann-fold domains"/>
    <property type="match status" value="1"/>
</dbReference>
<sequence length="248" mass="26338">MPTRPLAAITGAAGHLGEALVRELLSQGWQVRALTRSKQGSLASTGAELMSVDLLEPASLKKAFEGVHTVFNLAAVISLHGDPSGLVWKTNVDGARNVAEAALACQAKKLVHCSSIQAFVPYPDDEPVSEERARSTDTNFPIYDRSKAEAELQVLEVGARGLPTVICNPTSVLGPFDFRPSRSGQLLLALARNQVPALPPGAQNWVDVRDIARGMVLASERGREGANYILGGHTLSLRELGALTAEAT</sequence>
<protein>
    <recommendedName>
        <fullName evidence="3">NAD-dependent epimerase/dehydratase domain-containing protein</fullName>
    </recommendedName>
</protein>
<evidence type="ECO:0000313" key="4">
    <source>
        <dbReference type="EMBL" id="SVC91734.1"/>
    </source>
</evidence>
<dbReference type="Pfam" id="PF01370">
    <property type="entry name" value="Epimerase"/>
    <property type="match status" value="1"/>
</dbReference>
<reference evidence="4" key="1">
    <citation type="submission" date="2018-05" db="EMBL/GenBank/DDBJ databases">
        <authorList>
            <person name="Lanie J.A."/>
            <person name="Ng W.-L."/>
            <person name="Kazmierczak K.M."/>
            <person name="Andrzejewski T.M."/>
            <person name="Davidsen T.M."/>
            <person name="Wayne K.J."/>
            <person name="Tettelin H."/>
            <person name="Glass J.I."/>
            <person name="Rusch D."/>
            <person name="Podicherti R."/>
            <person name="Tsui H.-C.T."/>
            <person name="Winkler M.E."/>
        </authorList>
    </citation>
    <scope>NUCLEOTIDE SEQUENCE</scope>
</reference>
<evidence type="ECO:0000259" key="3">
    <source>
        <dbReference type="Pfam" id="PF01370"/>
    </source>
</evidence>
<feature type="non-terminal residue" evidence="4">
    <location>
        <position position="248"/>
    </location>
</feature>
<dbReference type="PANTHER" id="PTHR10366">
    <property type="entry name" value="NAD DEPENDENT EPIMERASE/DEHYDRATASE"/>
    <property type="match status" value="1"/>
</dbReference>
<gene>
    <name evidence="4" type="ORF">METZ01_LOCUS344588</name>
</gene>
<dbReference type="AlphaFoldDB" id="A0A382R1V4"/>
<keyword evidence="1" id="KW-0560">Oxidoreductase</keyword>
<feature type="domain" description="NAD-dependent epimerase/dehydratase" evidence="3">
    <location>
        <begin position="8"/>
        <end position="230"/>
    </location>
</feature>
<name>A0A382R1V4_9ZZZZ</name>